<name>A0A6M3LP39_9ZZZZ</name>
<dbReference type="EMBL" id="MT141658">
    <property type="protein sequence ID" value="QJA68893.1"/>
    <property type="molecule type" value="Genomic_DNA"/>
</dbReference>
<dbReference type="EMBL" id="MT143396">
    <property type="protein sequence ID" value="QJA96393.1"/>
    <property type="molecule type" value="Genomic_DNA"/>
</dbReference>
<gene>
    <name evidence="1" type="ORF">MM415A05489_0011</name>
    <name evidence="2" type="ORF">MM415B05108_0002</name>
    <name evidence="3" type="ORF">MM415B08873_0004</name>
</gene>
<reference evidence="3" key="1">
    <citation type="submission" date="2020-03" db="EMBL/GenBank/DDBJ databases">
        <title>The deep terrestrial virosphere.</title>
        <authorList>
            <person name="Holmfeldt K."/>
            <person name="Nilsson E."/>
            <person name="Simone D."/>
            <person name="Lopez-Fernandez M."/>
            <person name="Wu X."/>
            <person name="de Brujin I."/>
            <person name="Lundin D."/>
            <person name="Andersson A."/>
            <person name="Bertilsson S."/>
            <person name="Dopson M."/>
        </authorList>
    </citation>
    <scope>NUCLEOTIDE SEQUENCE</scope>
    <source>
        <strain evidence="1">MM415A05489</strain>
        <strain evidence="2">MM415B05108</strain>
        <strain evidence="3">MM415B08873</strain>
    </source>
</reference>
<dbReference type="AlphaFoldDB" id="A0A6M3LP39"/>
<proteinExistence type="predicted"/>
<evidence type="ECO:0000313" key="3">
    <source>
        <dbReference type="EMBL" id="QJA96393.1"/>
    </source>
</evidence>
<sequence>MKIPAYKFYCSKCGSIDIKEKIWIKKNSPNVMTFANSKLDYCPICDKYTKTNWTGKEIEFEVKK</sequence>
<evidence type="ECO:0000313" key="1">
    <source>
        <dbReference type="EMBL" id="QJA68893.1"/>
    </source>
</evidence>
<dbReference type="EMBL" id="MT143351">
    <property type="protein sequence ID" value="QJA95865.1"/>
    <property type="molecule type" value="Genomic_DNA"/>
</dbReference>
<organism evidence="3">
    <name type="scientific">viral metagenome</name>
    <dbReference type="NCBI Taxonomy" id="1070528"/>
    <lineage>
        <taxon>unclassified sequences</taxon>
        <taxon>metagenomes</taxon>
        <taxon>organismal metagenomes</taxon>
    </lineage>
</organism>
<evidence type="ECO:0000313" key="2">
    <source>
        <dbReference type="EMBL" id="QJA95865.1"/>
    </source>
</evidence>
<protein>
    <submittedName>
        <fullName evidence="3">Uncharacterized protein</fullName>
    </submittedName>
</protein>
<accession>A0A6M3LP39</accession>